<reference evidence="2" key="1">
    <citation type="submission" date="2020-07" db="EMBL/GenBank/DDBJ databases">
        <title>Multicomponent nature underlies the extraordinary mechanical properties of spider dragline silk.</title>
        <authorList>
            <person name="Kono N."/>
            <person name="Nakamura H."/>
            <person name="Mori M."/>
            <person name="Yoshida Y."/>
            <person name="Ohtoshi R."/>
            <person name="Malay A.D."/>
            <person name="Moran D.A.P."/>
            <person name="Tomita M."/>
            <person name="Numata K."/>
            <person name="Arakawa K."/>
        </authorList>
    </citation>
    <scope>NUCLEOTIDE SEQUENCE</scope>
</reference>
<dbReference type="EMBL" id="BMAO01029372">
    <property type="protein sequence ID" value="GFR31216.1"/>
    <property type="molecule type" value="Genomic_DNA"/>
</dbReference>
<dbReference type="AlphaFoldDB" id="A0A8X6HW46"/>
<name>A0A8X6HW46_TRICU</name>
<dbReference type="Proteomes" id="UP000887116">
    <property type="component" value="Unassembled WGS sequence"/>
</dbReference>
<sequence length="95" mass="11182">MLWPKPEVRLVRESIGQFAFREEVWSNFEVLLQLVLCILLWLAISRSGWEYMAKARCDNGRLTVDNGSDRWHIRRLWCNNVHCGRKEGATTFLST</sequence>
<protein>
    <submittedName>
        <fullName evidence="2">Uncharacterized protein</fullName>
    </submittedName>
</protein>
<keyword evidence="1" id="KW-0812">Transmembrane</keyword>
<comment type="caution">
    <text evidence="2">The sequence shown here is derived from an EMBL/GenBank/DDBJ whole genome shotgun (WGS) entry which is preliminary data.</text>
</comment>
<evidence type="ECO:0000313" key="2">
    <source>
        <dbReference type="EMBL" id="GFR31216.1"/>
    </source>
</evidence>
<gene>
    <name evidence="2" type="ORF">TNCT_423701</name>
</gene>
<keyword evidence="3" id="KW-1185">Reference proteome</keyword>
<evidence type="ECO:0000313" key="3">
    <source>
        <dbReference type="Proteomes" id="UP000887116"/>
    </source>
</evidence>
<keyword evidence="1" id="KW-1133">Transmembrane helix</keyword>
<keyword evidence="1" id="KW-0472">Membrane</keyword>
<organism evidence="2 3">
    <name type="scientific">Trichonephila clavata</name>
    <name type="common">Joro spider</name>
    <name type="synonym">Nephila clavata</name>
    <dbReference type="NCBI Taxonomy" id="2740835"/>
    <lineage>
        <taxon>Eukaryota</taxon>
        <taxon>Metazoa</taxon>
        <taxon>Ecdysozoa</taxon>
        <taxon>Arthropoda</taxon>
        <taxon>Chelicerata</taxon>
        <taxon>Arachnida</taxon>
        <taxon>Araneae</taxon>
        <taxon>Araneomorphae</taxon>
        <taxon>Entelegynae</taxon>
        <taxon>Araneoidea</taxon>
        <taxon>Nephilidae</taxon>
        <taxon>Trichonephila</taxon>
    </lineage>
</organism>
<accession>A0A8X6HW46</accession>
<proteinExistence type="predicted"/>
<evidence type="ECO:0000256" key="1">
    <source>
        <dbReference type="SAM" id="Phobius"/>
    </source>
</evidence>
<feature type="transmembrane region" description="Helical" evidence="1">
    <location>
        <begin position="24"/>
        <end position="44"/>
    </location>
</feature>